<organism evidence="2 3">
    <name type="scientific">Corynebacterium felinum</name>
    <dbReference type="NCBI Taxonomy" id="131318"/>
    <lineage>
        <taxon>Bacteria</taxon>
        <taxon>Bacillati</taxon>
        <taxon>Actinomycetota</taxon>
        <taxon>Actinomycetes</taxon>
        <taxon>Mycobacteriales</taxon>
        <taxon>Corynebacteriaceae</taxon>
        <taxon>Corynebacterium</taxon>
    </lineage>
</organism>
<feature type="transmembrane region" description="Helical" evidence="1">
    <location>
        <begin position="45"/>
        <end position="70"/>
    </location>
</feature>
<proteinExistence type="predicted"/>
<evidence type="ECO:0000256" key="1">
    <source>
        <dbReference type="SAM" id="Phobius"/>
    </source>
</evidence>
<sequence>MSAEKHVAEYPVFDGQESSRMHYIEGYDPVSLMAPHSSLQRTSTWVGMGLVLTSLAGFGMIIFGAATHIYETQESASLYLILGLVVAAVCLVGGFGLIHYGRRYYRQYRAETGRIN</sequence>
<keyword evidence="1" id="KW-1133">Transmembrane helix</keyword>
<evidence type="ECO:0000313" key="2">
    <source>
        <dbReference type="EMBL" id="MDR7354517.1"/>
    </source>
</evidence>
<dbReference type="EMBL" id="JAVDYF010000001">
    <property type="protein sequence ID" value="MDR7354517.1"/>
    <property type="molecule type" value="Genomic_DNA"/>
</dbReference>
<dbReference type="Proteomes" id="UP001183619">
    <property type="component" value="Unassembled WGS sequence"/>
</dbReference>
<evidence type="ECO:0000313" key="3">
    <source>
        <dbReference type="Proteomes" id="UP001183619"/>
    </source>
</evidence>
<accession>A0ABU2B7D1</accession>
<name>A0ABU2B7D1_9CORY</name>
<comment type="caution">
    <text evidence="2">The sequence shown here is derived from an EMBL/GenBank/DDBJ whole genome shotgun (WGS) entry which is preliminary data.</text>
</comment>
<reference evidence="2 3" key="1">
    <citation type="submission" date="2023-07" db="EMBL/GenBank/DDBJ databases">
        <title>Sequencing the genomes of 1000 actinobacteria strains.</title>
        <authorList>
            <person name="Klenk H.-P."/>
        </authorList>
    </citation>
    <scope>NUCLEOTIDE SEQUENCE [LARGE SCALE GENOMIC DNA]</scope>
    <source>
        <strain evidence="2 3">DSM 44508</strain>
    </source>
</reference>
<keyword evidence="1" id="KW-0812">Transmembrane</keyword>
<dbReference type="RefSeq" id="WP_277103158.1">
    <property type="nucleotide sequence ID" value="NZ_BAAAJS010000066.1"/>
</dbReference>
<feature type="transmembrane region" description="Helical" evidence="1">
    <location>
        <begin position="76"/>
        <end position="100"/>
    </location>
</feature>
<protein>
    <submittedName>
        <fullName evidence="2">Ion transporter superfamily protein YfcC</fullName>
    </submittedName>
</protein>
<gene>
    <name evidence="2" type="ORF">J2S37_001055</name>
</gene>
<keyword evidence="1" id="KW-0472">Membrane</keyword>
<keyword evidence="3" id="KW-1185">Reference proteome</keyword>